<evidence type="ECO:0000313" key="11">
    <source>
        <dbReference type="Proteomes" id="UP001597347"/>
    </source>
</evidence>
<evidence type="ECO:0000256" key="6">
    <source>
        <dbReference type="ARBA" id="ARBA00022989"/>
    </source>
</evidence>
<evidence type="ECO:0000256" key="5">
    <source>
        <dbReference type="ARBA" id="ARBA00022692"/>
    </source>
</evidence>
<evidence type="ECO:0000256" key="2">
    <source>
        <dbReference type="ARBA" id="ARBA00009773"/>
    </source>
</evidence>
<evidence type="ECO:0000313" key="10">
    <source>
        <dbReference type="EMBL" id="MFD1721235.1"/>
    </source>
</evidence>
<feature type="transmembrane region" description="Helical" evidence="9">
    <location>
        <begin position="32"/>
        <end position="53"/>
    </location>
</feature>
<evidence type="ECO:0000256" key="1">
    <source>
        <dbReference type="ARBA" id="ARBA00004651"/>
    </source>
</evidence>
<feature type="transmembrane region" description="Helical" evidence="9">
    <location>
        <begin position="282"/>
        <end position="303"/>
    </location>
</feature>
<proteinExistence type="inferred from homology"/>
<feature type="transmembrane region" description="Helical" evidence="9">
    <location>
        <begin position="323"/>
        <end position="345"/>
    </location>
</feature>
<accession>A0ABW4LD87</accession>
<dbReference type="PANTHER" id="PTHR21716:SF53">
    <property type="entry name" value="PERMEASE PERM-RELATED"/>
    <property type="match status" value="1"/>
</dbReference>
<keyword evidence="5 9" id="KW-0812">Transmembrane</keyword>
<dbReference type="EMBL" id="JBHUEA010000008">
    <property type="protein sequence ID" value="MFD1721235.1"/>
    <property type="molecule type" value="Genomic_DNA"/>
</dbReference>
<comment type="caution">
    <text evidence="10">The sequence shown here is derived from an EMBL/GenBank/DDBJ whole genome shotgun (WGS) entry which is preliminary data.</text>
</comment>
<comment type="subcellular location">
    <subcellularLocation>
        <location evidence="1">Cell membrane</location>
        <topology evidence="1">Multi-pass membrane protein</topology>
    </subcellularLocation>
</comment>
<feature type="transmembrane region" description="Helical" evidence="9">
    <location>
        <begin position="89"/>
        <end position="114"/>
    </location>
</feature>
<feature type="transmembrane region" description="Helical" evidence="9">
    <location>
        <begin position="255"/>
        <end position="275"/>
    </location>
</feature>
<evidence type="ECO:0000256" key="4">
    <source>
        <dbReference type="ARBA" id="ARBA00022475"/>
    </source>
</evidence>
<dbReference type="Proteomes" id="UP001597347">
    <property type="component" value="Unassembled WGS sequence"/>
</dbReference>
<name>A0ABW4LD87_9MICO</name>
<protein>
    <submittedName>
        <fullName evidence="10">AI-2E family transporter</fullName>
    </submittedName>
</protein>
<feature type="transmembrane region" description="Helical" evidence="9">
    <location>
        <begin position="59"/>
        <end position="77"/>
    </location>
</feature>
<evidence type="ECO:0000256" key="3">
    <source>
        <dbReference type="ARBA" id="ARBA00022448"/>
    </source>
</evidence>
<dbReference type="RefSeq" id="WP_377933289.1">
    <property type="nucleotide sequence ID" value="NZ_JBHUEA010000008.1"/>
</dbReference>
<dbReference type="PANTHER" id="PTHR21716">
    <property type="entry name" value="TRANSMEMBRANE PROTEIN"/>
    <property type="match status" value="1"/>
</dbReference>
<feature type="transmembrane region" description="Helical" evidence="9">
    <location>
        <begin position="227"/>
        <end position="249"/>
    </location>
</feature>
<comment type="similarity">
    <text evidence="2">Belongs to the autoinducer-2 exporter (AI-2E) (TC 2.A.86) family.</text>
</comment>
<sequence>MSGLARRGRDRATAGESGRVVAGQWSDGFGRFAIRCLQAIIVIALATGVVIAGLAVKTVVISLLVALILSCAFHPLVRLLERVGLPNALAALITLLVVIGLLAGVLTLIGFAVAGQTDQLGSAVSDGIDQLETFLSGFGVQISSEQVQQALNSAGDYVTSASFGSTALSGLSTVGNIVTGLLLVIVISFFFLRDGGRIWAFLIQVFHGEAHARAARIGQSSKEVLGAYVRGTATVAAVDSTLIGVGLFLLQVPLALPLAGLVFVTAFIPVVGATLAGAVAALVALVFNGPLIALAVIGVVILVNQVDGNLLQPLIMGKALSLHPLVILLALTAGTILGGVIGAILSVPTASVIWTAIKAWNGHGDPSRDDGESESDDGSAQPA</sequence>
<evidence type="ECO:0000256" key="7">
    <source>
        <dbReference type="ARBA" id="ARBA00023136"/>
    </source>
</evidence>
<evidence type="ECO:0000256" key="9">
    <source>
        <dbReference type="SAM" id="Phobius"/>
    </source>
</evidence>
<keyword evidence="7 9" id="KW-0472">Membrane</keyword>
<feature type="region of interest" description="Disordered" evidence="8">
    <location>
        <begin position="364"/>
        <end position="383"/>
    </location>
</feature>
<feature type="transmembrane region" description="Helical" evidence="9">
    <location>
        <begin position="173"/>
        <end position="192"/>
    </location>
</feature>
<gene>
    <name evidence="10" type="ORF">ACFSBI_06695</name>
</gene>
<reference evidence="11" key="1">
    <citation type="journal article" date="2019" name="Int. J. Syst. Evol. Microbiol.">
        <title>The Global Catalogue of Microorganisms (GCM) 10K type strain sequencing project: providing services to taxonomists for standard genome sequencing and annotation.</title>
        <authorList>
            <consortium name="The Broad Institute Genomics Platform"/>
            <consortium name="The Broad Institute Genome Sequencing Center for Infectious Disease"/>
            <person name="Wu L."/>
            <person name="Ma J."/>
        </authorList>
    </citation>
    <scope>NUCLEOTIDE SEQUENCE [LARGE SCALE GENOMIC DNA]</scope>
    <source>
        <strain evidence="11">CGMCC 1.12471</strain>
    </source>
</reference>
<keyword evidence="6 9" id="KW-1133">Transmembrane helix</keyword>
<evidence type="ECO:0000256" key="8">
    <source>
        <dbReference type="SAM" id="MobiDB-lite"/>
    </source>
</evidence>
<keyword evidence="11" id="KW-1185">Reference proteome</keyword>
<dbReference type="InterPro" id="IPR002549">
    <property type="entry name" value="AI-2E-like"/>
</dbReference>
<keyword evidence="3" id="KW-0813">Transport</keyword>
<dbReference type="Pfam" id="PF01594">
    <property type="entry name" value="AI-2E_transport"/>
    <property type="match status" value="1"/>
</dbReference>
<organism evidence="10 11">
    <name type="scientific">Amnibacterium endophyticum</name>
    <dbReference type="NCBI Taxonomy" id="2109337"/>
    <lineage>
        <taxon>Bacteria</taxon>
        <taxon>Bacillati</taxon>
        <taxon>Actinomycetota</taxon>
        <taxon>Actinomycetes</taxon>
        <taxon>Micrococcales</taxon>
        <taxon>Microbacteriaceae</taxon>
        <taxon>Amnibacterium</taxon>
    </lineage>
</organism>
<keyword evidence="4" id="KW-1003">Cell membrane</keyword>